<evidence type="ECO:0000256" key="16">
    <source>
        <dbReference type="ARBA" id="ARBA00047899"/>
    </source>
</evidence>
<dbReference type="SUPFAM" id="SSF56112">
    <property type="entry name" value="Protein kinase-like (PK-like)"/>
    <property type="match status" value="1"/>
</dbReference>
<dbReference type="Proteomes" id="UP000827892">
    <property type="component" value="Chromosome II"/>
</dbReference>
<sequence length="660" mass="75495">MDETENNTSIDSVEVGPSSPRVVATPRIPIPVMMRETPLSTKRERQALTPRFRRPAPRMIKTVPQTRSIWSVRKDTTPQLVTPHGPQELESPHYDRANTQTFFEQVFQIDEIIGRGSFGEVFAARCREDSRLYAVKVSIAPMRQHSMSKYREAESHMIIPPHKNLVKFYRAWEETDRLYIQTELCEQSLQQYCSVQHALPENEIWNIFVDLLEAVHHLHSNDMIHDDIKPENIFLTKHKICKLGDFGLVINLKNPNDVKSAEEGDSKYLAPEVLNGKPTFASDIFSLGVTILEAATDLDVPSNGDAWHQIRNGQIPERFFVGISSDLRVLIEQMINKEPMKRPTSDALRKHLSIRTRLDSRRRYILSMDMRDGFCNLMSSILVWCMAFLSVVFHPVTRFHEAINNRRSELCAQFVNNQQHTPIQTPETSKVYSESLTGVALRQASQISPFDFSDDENPPHSQRRLFTGPVSRRLNFDDEMEDEEQATCSSSNSSAIETAEDSLSSPKKPVIPVTRQFSSRGTPKSARRLIPSYRNRSGSRDPTHHAGAGDSMNSSILDQERTDRYLRMRLAEQQLDWNDHSNMIDEAPPPMSCPPRIRRSLRDMPRMPVLNFNLLDEPIKKGKEKPVVEPAELRQRPMRNGLKSLRSRMASFQGSSGDEN</sequence>
<name>A0AAE9IS60_CAEBR</name>
<dbReference type="GO" id="GO:0060280">
    <property type="term" value="P:negative regulation of ovulation"/>
    <property type="evidence" value="ECO:0007669"/>
    <property type="project" value="EnsemblMetazoa"/>
</dbReference>
<dbReference type="GO" id="GO:0097038">
    <property type="term" value="C:perinuclear endoplasmic reticulum"/>
    <property type="evidence" value="ECO:0007669"/>
    <property type="project" value="EnsemblMetazoa"/>
</dbReference>
<evidence type="ECO:0000256" key="8">
    <source>
        <dbReference type="ARBA" id="ARBA00022840"/>
    </source>
</evidence>
<reference evidence="23 25" key="1">
    <citation type="submission" date="2022-04" db="EMBL/GenBank/DDBJ databases">
        <title>Chromosome-level reference genomes for two strains of Caenorhabditis briggsae: an improved platform for comparative genomics.</title>
        <authorList>
            <person name="Stevens L."/>
            <person name="Andersen E."/>
        </authorList>
    </citation>
    <scope>NUCLEOTIDE SEQUENCE [LARGE SCALE GENOMIC DNA]</scope>
    <source>
        <strain evidence="23">VX34</strain>
        <tissue evidence="23">Whole-organism</tissue>
    </source>
</reference>
<evidence type="ECO:0000256" key="13">
    <source>
        <dbReference type="ARBA" id="ARBA00023136"/>
    </source>
</evidence>
<dbReference type="InterPro" id="IPR000719">
    <property type="entry name" value="Prot_kinase_dom"/>
</dbReference>
<keyword evidence="14" id="KW-0131">Cell cycle</keyword>
<keyword evidence="25" id="KW-1185">Reference proteome</keyword>
<evidence type="ECO:0000256" key="1">
    <source>
        <dbReference type="ARBA" id="ARBA00004395"/>
    </source>
</evidence>
<keyword evidence="9" id="KW-0460">Magnesium</keyword>
<dbReference type="PANTHER" id="PTHR11042">
    <property type="entry name" value="EUKARYOTIC TRANSLATION INITIATION FACTOR 2-ALPHA KINASE EIF2-ALPHA KINASE -RELATED"/>
    <property type="match status" value="1"/>
</dbReference>
<evidence type="ECO:0000256" key="10">
    <source>
        <dbReference type="ARBA" id="ARBA00022871"/>
    </source>
</evidence>
<evidence type="ECO:0000313" key="22">
    <source>
        <dbReference type="EMBL" id="ULU03550.1"/>
    </source>
</evidence>
<evidence type="ECO:0000256" key="19">
    <source>
        <dbReference type="PROSITE-ProRule" id="PRU10141"/>
    </source>
</evidence>
<feature type="binding site" evidence="19">
    <location>
        <position position="136"/>
    </location>
    <ligand>
        <name>ATP</name>
        <dbReference type="ChEBI" id="CHEBI:30616"/>
    </ligand>
</feature>
<dbReference type="GO" id="GO:0004674">
    <property type="term" value="F:protein serine/threonine kinase activity"/>
    <property type="evidence" value="ECO:0007669"/>
    <property type="project" value="UniProtKB-KW"/>
</dbReference>
<feature type="compositionally biased region" description="Polar residues" evidence="20">
    <location>
        <begin position="486"/>
        <end position="505"/>
    </location>
</feature>
<keyword evidence="11" id="KW-0221">Differentiation</keyword>
<dbReference type="EMBL" id="CP092621">
    <property type="protein sequence ID" value="UMM15554.1"/>
    <property type="molecule type" value="Genomic_DNA"/>
</dbReference>
<dbReference type="GO" id="GO:0000139">
    <property type="term" value="C:Golgi membrane"/>
    <property type="evidence" value="ECO:0007669"/>
    <property type="project" value="UniProtKB-SubCell"/>
</dbReference>
<keyword evidence="13" id="KW-0472">Membrane</keyword>
<keyword evidence="10" id="KW-0744">Spermatogenesis</keyword>
<dbReference type="EC" id="2.7.11.1" evidence="2"/>
<dbReference type="InterPro" id="IPR050339">
    <property type="entry name" value="CC_SR_Kinase"/>
</dbReference>
<comment type="similarity">
    <text evidence="15">Belongs to the protein kinase superfamily. Ser/Thr protein kinase family. GCN2 subfamily.</text>
</comment>
<evidence type="ECO:0000259" key="21">
    <source>
        <dbReference type="PROSITE" id="PS50011"/>
    </source>
</evidence>
<gene>
    <name evidence="22" type="ORF">L3Y34_016797</name>
    <name evidence="23" type="ORF">L5515_012954</name>
</gene>
<dbReference type="GO" id="GO:0002119">
    <property type="term" value="P:nematode larval development"/>
    <property type="evidence" value="ECO:0007669"/>
    <property type="project" value="EnsemblMetazoa"/>
</dbReference>
<keyword evidence="3" id="KW-0723">Serine/threonine-protein kinase</keyword>
<keyword evidence="4" id="KW-0808">Transferase</keyword>
<dbReference type="EMBL" id="CP090892">
    <property type="protein sequence ID" value="ULU03550.1"/>
    <property type="molecule type" value="Genomic_DNA"/>
</dbReference>
<feature type="compositionally biased region" description="Polar residues" evidence="20">
    <location>
        <begin position="1"/>
        <end position="11"/>
    </location>
</feature>
<evidence type="ECO:0000256" key="15">
    <source>
        <dbReference type="ARBA" id="ARBA00037982"/>
    </source>
</evidence>
<dbReference type="FunFam" id="1.10.510.10:FF:000315">
    <property type="entry name" value="membrane-associated tyrosine- and threonine-specific cdc2-inhibitory kinase"/>
    <property type="match status" value="1"/>
</dbReference>
<evidence type="ECO:0000256" key="17">
    <source>
        <dbReference type="ARBA" id="ARBA00048679"/>
    </source>
</evidence>
<dbReference type="SMART" id="SM00220">
    <property type="entry name" value="S_TKc"/>
    <property type="match status" value="1"/>
</dbReference>
<comment type="catalytic activity">
    <reaction evidence="16">
        <text>L-threonyl-[protein] + ATP = O-phospho-L-threonyl-[protein] + ADP + H(+)</text>
        <dbReference type="Rhea" id="RHEA:46608"/>
        <dbReference type="Rhea" id="RHEA-COMP:11060"/>
        <dbReference type="Rhea" id="RHEA-COMP:11605"/>
        <dbReference type="ChEBI" id="CHEBI:15378"/>
        <dbReference type="ChEBI" id="CHEBI:30013"/>
        <dbReference type="ChEBI" id="CHEBI:30616"/>
        <dbReference type="ChEBI" id="CHEBI:61977"/>
        <dbReference type="ChEBI" id="CHEBI:456216"/>
        <dbReference type="EC" id="2.7.11.1"/>
    </reaction>
</comment>
<dbReference type="FunFam" id="3.30.200.20:FF:001369">
    <property type="entry name" value="Membrane-associated tyrosine- and threonine-specific cdc2-inhibitory kinase wee-1.3"/>
    <property type="match status" value="1"/>
</dbReference>
<dbReference type="AlphaFoldDB" id="A0AAE9IS60"/>
<dbReference type="GO" id="GO:0045138">
    <property type="term" value="P:nematode male tail tip morphogenesis"/>
    <property type="evidence" value="ECO:0007669"/>
    <property type="project" value="EnsemblMetazoa"/>
</dbReference>
<accession>A0AAE9IS60</accession>
<dbReference type="GO" id="GO:0046872">
    <property type="term" value="F:metal ion binding"/>
    <property type="evidence" value="ECO:0007669"/>
    <property type="project" value="UniProtKB-KW"/>
</dbReference>
<dbReference type="InterPro" id="IPR017441">
    <property type="entry name" value="Protein_kinase_ATP_BS"/>
</dbReference>
<dbReference type="GO" id="GO:0009792">
    <property type="term" value="P:embryo development ending in birth or egg hatching"/>
    <property type="evidence" value="ECO:0007669"/>
    <property type="project" value="EnsemblMetazoa"/>
</dbReference>
<dbReference type="CDD" id="cd14050">
    <property type="entry name" value="PKc_Myt1"/>
    <property type="match status" value="1"/>
</dbReference>
<dbReference type="Gene3D" id="1.10.510.10">
    <property type="entry name" value="Transferase(Phosphotransferase) domain 1"/>
    <property type="match status" value="1"/>
</dbReference>
<feature type="compositionally biased region" description="Polar residues" evidence="20">
    <location>
        <begin position="650"/>
        <end position="660"/>
    </location>
</feature>
<reference evidence="22 24" key="2">
    <citation type="submission" date="2022-05" db="EMBL/GenBank/DDBJ databases">
        <title>Chromosome-level reference genomes for two strains of Caenorhabditis briggsae: an improved platform for comparative genomics.</title>
        <authorList>
            <person name="Stevens L."/>
            <person name="Andersen E.C."/>
        </authorList>
    </citation>
    <scope>NUCLEOTIDE SEQUENCE [LARGE SCALE GENOMIC DNA]</scope>
    <source>
        <strain evidence="22">QX1410_ONT</strain>
        <tissue evidence="22">Whole-organism</tissue>
    </source>
</reference>
<dbReference type="GO" id="GO:0005524">
    <property type="term" value="F:ATP binding"/>
    <property type="evidence" value="ECO:0007669"/>
    <property type="project" value="UniProtKB-UniRule"/>
</dbReference>
<organism evidence="22 24">
    <name type="scientific">Caenorhabditis briggsae</name>
    <dbReference type="NCBI Taxonomy" id="6238"/>
    <lineage>
        <taxon>Eukaryota</taxon>
        <taxon>Metazoa</taxon>
        <taxon>Ecdysozoa</taxon>
        <taxon>Nematoda</taxon>
        <taxon>Chromadorea</taxon>
        <taxon>Rhabditida</taxon>
        <taxon>Rhabditina</taxon>
        <taxon>Rhabditomorpha</taxon>
        <taxon>Rhabditoidea</taxon>
        <taxon>Rhabditidae</taxon>
        <taxon>Peloderinae</taxon>
        <taxon>Caenorhabditis</taxon>
    </lineage>
</organism>
<dbReference type="PANTHER" id="PTHR11042:SF183">
    <property type="entry name" value="MEMBRANE-ASSOCIATED TYROSINE- AND THREONINE-SPECIFIC CDC2-INHIBITORY KINASE"/>
    <property type="match status" value="1"/>
</dbReference>
<dbReference type="GO" id="GO:0001556">
    <property type="term" value="P:oocyte maturation"/>
    <property type="evidence" value="ECO:0007669"/>
    <property type="project" value="EnsemblMetazoa"/>
</dbReference>
<evidence type="ECO:0000256" key="6">
    <source>
        <dbReference type="ARBA" id="ARBA00022741"/>
    </source>
</evidence>
<evidence type="ECO:0000256" key="18">
    <source>
        <dbReference type="ARBA" id="ARBA00071413"/>
    </source>
</evidence>
<protein>
    <recommendedName>
        <fullName evidence="18">Membrane-associated tyrosine- and threonine-specific cdc2-inhibitory kinase wee-1.3</fullName>
        <ecNumber evidence="2">2.7.11.1</ecNumber>
    </recommendedName>
</protein>
<evidence type="ECO:0000256" key="5">
    <source>
        <dbReference type="ARBA" id="ARBA00022723"/>
    </source>
</evidence>
<feature type="region of interest" description="Disordered" evidence="20">
    <location>
        <begin position="1"/>
        <end position="24"/>
    </location>
</feature>
<evidence type="ECO:0000256" key="20">
    <source>
        <dbReference type="SAM" id="MobiDB-lite"/>
    </source>
</evidence>
<evidence type="ECO:0000256" key="4">
    <source>
        <dbReference type="ARBA" id="ARBA00022679"/>
    </source>
</evidence>
<evidence type="ECO:0000313" key="23">
    <source>
        <dbReference type="EMBL" id="UMM15554.1"/>
    </source>
</evidence>
<evidence type="ECO:0000256" key="14">
    <source>
        <dbReference type="ARBA" id="ARBA00023306"/>
    </source>
</evidence>
<evidence type="ECO:0000256" key="11">
    <source>
        <dbReference type="ARBA" id="ARBA00022943"/>
    </source>
</evidence>
<comment type="catalytic activity">
    <reaction evidence="17">
        <text>L-seryl-[protein] + ATP = O-phospho-L-seryl-[protein] + ADP + H(+)</text>
        <dbReference type="Rhea" id="RHEA:17989"/>
        <dbReference type="Rhea" id="RHEA-COMP:9863"/>
        <dbReference type="Rhea" id="RHEA-COMP:11604"/>
        <dbReference type="ChEBI" id="CHEBI:15378"/>
        <dbReference type="ChEBI" id="CHEBI:29999"/>
        <dbReference type="ChEBI" id="CHEBI:30616"/>
        <dbReference type="ChEBI" id="CHEBI:83421"/>
        <dbReference type="ChEBI" id="CHEBI:456216"/>
        <dbReference type="EC" id="2.7.11.1"/>
    </reaction>
</comment>
<dbReference type="Gene3D" id="3.30.200.20">
    <property type="entry name" value="Phosphorylase Kinase, domain 1"/>
    <property type="match status" value="1"/>
</dbReference>
<evidence type="ECO:0000256" key="12">
    <source>
        <dbReference type="ARBA" id="ARBA00023034"/>
    </source>
</evidence>
<keyword evidence="11" id="KW-0896">Oogenesis</keyword>
<evidence type="ECO:0000256" key="7">
    <source>
        <dbReference type="ARBA" id="ARBA00022777"/>
    </source>
</evidence>
<dbReference type="GO" id="GO:0004861">
    <property type="term" value="F:cyclin-dependent protein serine/threonine kinase inhibitor activity"/>
    <property type="evidence" value="ECO:0007669"/>
    <property type="project" value="EnsemblMetazoa"/>
</dbReference>
<evidence type="ECO:0000256" key="2">
    <source>
        <dbReference type="ARBA" id="ARBA00012513"/>
    </source>
</evidence>
<dbReference type="GO" id="GO:0005635">
    <property type="term" value="C:nuclear envelope"/>
    <property type="evidence" value="ECO:0007669"/>
    <property type="project" value="EnsemblMetazoa"/>
</dbReference>
<keyword evidence="8 19" id="KW-0067">ATP-binding</keyword>
<keyword evidence="5" id="KW-0479">Metal-binding</keyword>
<dbReference type="PROSITE" id="PS00108">
    <property type="entry name" value="PROTEIN_KINASE_ST"/>
    <property type="match status" value="1"/>
</dbReference>
<evidence type="ECO:0000256" key="3">
    <source>
        <dbReference type="ARBA" id="ARBA00022527"/>
    </source>
</evidence>
<feature type="region of interest" description="Disordered" evidence="20">
    <location>
        <begin position="621"/>
        <end position="660"/>
    </location>
</feature>
<keyword evidence="7" id="KW-0418">Kinase</keyword>
<dbReference type="GO" id="GO:1904145">
    <property type="term" value="P:negative regulation of meiotic cell cycle process involved in oocyte maturation"/>
    <property type="evidence" value="ECO:0007669"/>
    <property type="project" value="EnsemblMetazoa"/>
</dbReference>
<keyword evidence="6 19" id="KW-0547">Nucleotide-binding</keyword>
<dbReference type="InterPro" id="IPR011009">
    <property type="entry name" value="Kinase-like_dom_sf"/>
</dbReference>
<keyword evidence="12" id="KW-0333">Golgi apparatus</keyword>
<dbReference type="PROSITE" id="PS50011">
    <property type="entry name" value="PROTEIN_KINASE_DOM"/>
    <property type="match status" value="1"/>
</dbReference>
<feature type="domain" description="Protein kinase" evidence="21">
    <location>
        <begin position="107"/>
        <end position="354"/>
    </location>
</feature>
<evidence type="ECO:0000256" key="9">
    <source>
        <dbReference type="ARBA" id="ARBA00022842"/>
    </source>
</evidence>
<proteinExistence type="inferred from homology"/>
<dbReference type="GO" id="GO:0005886">
    <property type="term" value="C:plasma membrane"/>
    <property type="evidence" value="ECO:0007669"/>
    <property type="project" value="EnsemblMetazoa"/>
</dbReference>
<dbReference type="PROSITE" id="PS00107">
    <property type="entry name" value="PROTEIN_KINASE_ATP"/>
    <property type="match status" value="1"/>
</dbReference>
<dbReference type="Pfam" id="PF00069">
    <property type="entry name" value="Pkinase"/>
    <property type="match status" value="1"/>
</dbReference>
<dbReference type="InterPro" id="IPR008271">
    <property type="entry name" value="Ser/Thr_kinase_AS"/>
</dbReference>
<comment type="subcellular location">
    <subcellularLocation>
        <location evidence="1">Golgi apparatus membrane</location>
        <topology evidence="1">Peripheral membrane protein</topology>
    </subcellularLocation>
</comment>
<feature type="region of interest" description="Disordered" evidence="20">
    <location>
        <begin position="449"/>
        <end position="556"/>
    </location>
</feature>
<evidence type="ECO:0000313" key="24">
    <source>
        <dbReference type="Proteomes" id="UP000827892"/>
    </source>
</evidence>
<dbReference type="GO" id="GO:0000793">
    <property type="term" value="C:condensed chromosome"/>
    <property type="evidence" value="ECO:0007669"/>
    <property type="project" value="EnsemblMetazoa"/>
</dbReference>
<evidence type="ECO:0000313" key="25">
    <source>
        <dbReference type="Proteomes" id="UP000829354"/>
    </source>
</evidence>
<dbReference type="Proteomes" id="UP000829354">
    <property type="component" value="Chromosome II"/>
</dbReference>
<feature type="compositionally biased region" description="Basic and acidic residues" evidence="20">
    <location>
        <begin position="621"/>
        <end position="635"/>
    </location>
</feature>
<dbReference type="GO" id="GO:0051078">
    <property type="term" value="P:meiotic nuclear membrane disassembly"/>
    <property type="evidence" value="ECO:0007669"/>
    <property type="project" value="EnsemblMetazoa"/>
</dbReference>
<dbReference type="GO" id="GO:0007283">
    <property type="term" value="P:spermatogenesis"/>
    <property type="evidence" value="ECO:0007669"/>
    <property type="project" value="UniProtKB-KW"/>
</dbReference>